<organism evidence="2 3">
    <name type="scientific">Candidatus Dojkabacteria bacterium</name>
    <dbReference type="NCBI Taxonomy" id="2099670"/>
    <lineage>
        <taxon>Bacteria</taxon>
        <taxon>Candidatus Dojkabacteria</taxon>
    </lineage>
</organism>
<reference evidence="2" key="2">
    <citation type="journal article" date="2021" name="Microbiome">
        <title>Successional dynamics and alternative stable states in a saline activated sludge microbial community over 9 years.</title>
        <authorList>
            <person name="Wang Y."/>
            <person name="Ye J."/>
            <person name="Ju F."/>
            <person name="Liu L."/>
            <person name="Boyd J.A."/>
            <person name="Deng Y."/>
            <person name="Parks D.H."/>
            <person name="Jiang X."/>
            <person name="Yin X."/>
            <person name="Woodcroft B.J."/>
            <person name="Tyson G.W."/>
            <person name="Hugenholtz P."/>
            <person name="Polz M.F."/>
            <person name="Zhang T."/>
        </authorList>
    </citation>
    <scope>NUCLEOTIDE SEQUENCE</scope>
    <source>
        <strain evidence="2">HKST-UBA09</strain>
    </source>
</reference>
<evidence type="ECO:0000313" key="3">
    <source>
        <dbReference type="Proteomes" id="UP000714915"/>
    </source>
</evidence>
<dbReference type="Proteomes" id="UP000714915">
    <property type="component" value="Unassembled WGS sequence"/>
</dbReference>
<evidence type="ECO:0000313" key="2">
    <source>
        <dbReference type="EMBL" id="MCA9387219.1"/>
    </source>
</evidence>
<accession>A0A955RLL9</accession>
<evidence type="ECO:0000256" key="1">
    <source>
        <dbReference type="SAM" id="MobiDB-lite"/>
    </source>
</evidence>
<feature type="region of interest" description="Disordered" evidence="1">
    <location>
        <begin position="43"/>
        <end position="68"/>
    </location>
</feature>
<proteinExistence type="predicted"/>
<sequence length="68" mass="7809">MSLEDPKEKEYFPLDTDEFALSAAEPTRKQSDWEKITSNMPSVYSEGIENPLDANTDETSNYEDLLDF</sequence>
<comment type="caution">
    <text evidence="2">The sequence shown here is derived from an EMBL/GenBank/DDBJ whole genome shotgun (WGS) entry which is preliminary data.</text>
</comment>
<gene>
    <name evidence="2" type="ORF">KC669_04260</name>
</gene>
<reference evidence="2" key="1">
    <citation type="submission" date="2020-04" db="EMBL/GenBank/DDBJ databases">
        <authorList>
            <person name="Zhang T."/>
        </authorList>
    </citation>
    <scope>NUCLEOTIDE SEQUENCE</scope>
    <source>
        <strain evidence="2">HKST-UBA09</strain>
    </source>
</reference>
<protein>
    <submittedName>
        <fullName evidence="2">Uncharacterized protein</fullName>
    </submittedName>
</protein>
<dbReference type="EMBL" id="JAGQLF010000067">
    <property type="protein sequence ID" value="MCA9387219.1"/>
    <property type="molecule type" value="Genomic_DNA"/>
</dbReference>
<name>A0A955RLL9_9BACT</name>
<dbReference type="AlphaFoldDB" id="A0A955RLL9"/>